<reference evidence="1 2" key="1">
    <citation type="submission" date="2018-10" db="EMBL/GenBank/DDBJ databases">
        <title>Fifty Aureobasidium pullulans genomes reveal a recombining polyextremotolerant generalist.</title>
        <authorList>
            <person name="Gostincar C."/>
            <person name="Turk M."/>
            <person name="Zajc J."/>
            <person name="Gunde-Cimerman N."/>
        </authorList>
    </citation>
    <scope>NUCLEOTIDE SEQUENCE [LARGE SCALE GENOMIC DNA]</scope>
    <source>
        <strain evidence="1 2">EXF-6604</strain>
    </source>
</reference>
<gene>
    <name evidence="1" type="ORF">D6D01_08407</name>
</gene>
<name>A0A4S9KCH7_AURPU</name>
<comment type="caution">
    <text evidence="1">The sequence shown here is derived from an EMBL/GenBank/DDBJ whole genome shotgun (WGS) entry which is preliminary data.</text>
</comment>
<dbReference type="EMBL" id="QZBD01000476">
    <property type="protein sequence ID" value="THY13212.1"/>
    <property type="molecule type" value="Genomic_DNA"/>
</dbReference>
<dbReference type="AlphaFoldDB" id="A0A4S9KCH7"/>
<protein>
    <submittedName>
        <fullName evidence="1">Uncharacterized protein</fullName>
    </submittedName>
</protein>
<organism evidence="1 2">
    <name type="scientific">Aureobasidium pullulans</name>
    <name type="common">Black yeast</name>
    <name type="synonym">Pullularia pullulans</name>
    <dbReference type="NCBI Taxonomy" id="5580"/>
    <lineage>
        <taxon>Eukaryota</taxon>
        <taxon>Fungi</taxon>
        <taxon>Dikarya</taxon>
        <taxon>Ascomycota</taxon>
        <taxon>Pezizomycotina</taxon>
        <taxon>Dothideomycetes</taxon>
        <taxon>Dothideomycetidae</taxon>
        <taxon>Dothideales</taxon>
        <taxon>Saccotheciaceae</taxon>
        <taxon>Aureobasidium</taxon>
    </lineage>
</organism>
<dbReference type="Proteomes" id="UP000306584">
    <property type="component" value="Unassembled WGS sequence"/>
</dbReference>
<evidence type="ECO:0000313" key="1">
    <source>
        <dbReference type="EMBL" id="THY13212.1"/>
    </source>
</evidence>
<proteinExistence type="predicted"/>
<evidence type="ECO:0000313" key="2">
    <source>
        <dbReference type="Proteomes" id="UP000306584"/>
    </source>
</evidence>
<accession>A0A4S9KCH7</accession>
<sequence>MGISSSKQDAITVRPASMVTASAAGTAPPAAEAAAGEGAEEETVTVFILGPRWVRDRNTGQEWVEKNRPKADMLERRGEVTHVLRQQGKRFFTRHKDGTMQMDPKRAPVVPSISVIFILNLPGNRHWSSSVFAYVLKAYRYKSPPRLVVQMTRPSLGIEELWNLTSANIQVLDDHLLSAHPTFETSPSTQPWVRMAISKNTDGTFQGMLLERGVLFAETKHCASPYEAVLEMFEHTSTLVAQTLAGDRMALRVGGQKDDGTVMRLDLLRRKPVESFENVCEHWTDEKGRRRSSAQELEKDILGGV</sequence>